<accession>A0A1Q2D893</accession>
<dbReference type="Proteomes" id="UP000188246">
    <property type="component" value="Chromosome"/>
</dbReference>
<dbReference type="OrthoDB" id="3176438at2"/>
<evidence type="ECO:0000256" key="4">
    <source>
        <dbReference type="ARBA" id="ARBA00022989"/>
    </source>
</evidence>
<gene>
    <name evidence="6" type="ORF">BW732_10665</name>
</gene>
<keyword evidence="7" id="KW-1185">Reference proteome</keyword>
<reference evidence="6 7" key="1">
    <citation type="journal article" date="2010" name="Int. J. Syst. Evol. Microbiol.">
        <title>Vagococcus penaei sp. nov., isolated from spoilage microbiota of cooked shrimp (Penaeus vannamei).</title>
        <authorList>
            <person name="Jaffres E."/>
            <person name="Prevost H."/>
            <person name="Rossero A."/>
            <person name="Joffraud J.J."/>
            <person name="Dousset X."/>
        </authorList>
    </citation>
    <scope>NUCLEOTIDE SEQUENCE [LARGE SCALE GENOMIC DNA]</scope>
    <source>
        <strain evidence="6 7">CD276</strain>
    </source>
</reference>
<dbReference type="NCBIfam" id="NF003155">
    <property type="entry name" value="PRK04125.1"/>
    <property type="match status" value="1"/>
</dbReference>
<keyword evidence="3" id="KW-0812">Transmembrane</keyword>
<evidence type="ECO:0000313" key="6">
    <source>
        <dbReference type="EMBL" id="AQP54619.1"/>
    </source>
</evidence>
<dbReference type="EMBL" id="CP019609">
    <property type="protein sequence ID" value="AQP54619.1"/>
    <property type="molecule type" value="Genomic_DNA"/>
</dbReference>
<dbReference type="InterPro" id="IPR005538">
    <property type="entry name" value="LrgA/CidA"/>
</dbReference>
<evidence type="ECO:0000256" key="5">
    <source>
        <dbReference type="ARBA" id="ARBA00023136"/>
    </source>
</evidence>
<proteinExistence type="predicted"/>
<name>A0A1Q2D893_9ENTE</name>
<dbReference type="PANTHER" id="PTHR33931">
    <property type="entry name" value="HOLIN-LIKE PROTEIN CIDA-RELATED"/>
    <property type="match status" value="1"/>
</dbReference>
<organism evidence="6 7">
    <name type="scientific">Vagococcus penaei</name>
    <dbReference type="NCBI Taxonomy" id="633807"/>
    <lineage>
        <taxon>Bacteria</taxon>
        <taxon>Bacillati</taxon>
        <taxon>Bacillota</taxon>
        <taxon>Bacilli</taxon>
        <taxon>Lactobacillales</taxon>
        <taxon>Enterococcaceae</taxon>
        <taxon>Vagococcus</taxon>
    </lineage>
</organism>
<evidence type="ECO:0000256" key="1">
    <source>
        <dbReference type="ARBA" id="ARBA00004651"/>
    </source>
</evidence>
<dbReference type="RefSeq" id="WP_077276708.1">
    <property type="nucleotide sequence ID" value="NZ_CP019609.1"/>
</dbReference>
<evidence type="ECO:0000256" key="3">
    <source>
        <dbReference type="ARBA" id="ARBA00022692"/>
    </source>
</evidence>
<dbReference type="KEGG" id="vpi:BW732_10665"/>
<dbReference type="GO" id="GO:0005886">
    <property type="term" value="C:plasma membrane"/>
    <property type="evidence" value="ECO:0007669"/>
    <property type="project" value="UniProtKB-SubCell"/>
</dbReference>
<keyword evidence="4" id="KW-1133">Transmembrane helix</keyword>
<dbReference type="AlphaFoldDB" id="A0A1Q2D893"/>
<keyword evidence="5" id="KW-0472">Membrane</keyword>
<protein>
    <submittedName>
        <fullName evidence="6">Antiholin LrgA</fullName>
    </submittedName>
</protein>
<comment type="subcellular location">
    <subcellularLocation>
        <location evidence="1">Cell membrane</location>
        <topology evidence="1">Multi-pass membrane protein</topology>
    </subcellularLocation>
</comment>
<dbReference type="Pfam" id="PF03788">
    <property type="entry name" value="LrgA"/>
    <property type="match status" value="1"/>
</dbReference>
<dbReference type="PANTHER" id="PTHR33931:SF4">
    <property type="entry name" value="ANTIHOLIN-LIKE PROTEIN LRGA"/>
    <property type="match status" value="1"/>
</dbReference>
<sequence>METPTQHTQVKVKATPFLQQAFIFSLIILISNGLSFILPIPMPASVIGLILLFIALCTNIVKLEQVEGLSNNLSTIISFLFVPSGISLINSLDLMKTSGSQILLIIFVATFVLLALTGWSASYLLKARRATIAKKAPTKKSAVFATKSVQMKEVR</sequence>
<dbReference type="STRING" id="633807.BW732_10665"/>
<evidence type="ECO:0000256" key="2">
    <source>
        <dbReference type="ARBA" id="ARBA00022475"/>
    </source>
</evidence>
<evidence type="ECO:0000313" key="7">
    <source>
        <dbReference type="Proteomes" id="UP000188246"/>
    </source>
</evidence>
<keyword evidence="2" id="KW-1003">Cell membrane</keyword>